<evidence type="ECO:0000313" key="1">
    <source>
        <dbReference type="EMBL" id="KAJ7752452.1"/>
    </source>
</evidence>
<accession>A0AAD7J1F4</accession>
<evidence type="ECO:0000313" key="2">
    <source>
        <dbReference type="Proteomes" id="UP001215280"/>
    </source>
</evidence>
<sequence length="230" mass="25713">MTCARTERAPACTLQPSSTGAATARVLFCAEGNRNKLWILELRPNLRLLPFERQQKIRHCRKTRARIERASACTCDYAIERRCGHCTGLILGRGEPEYITDFPTECIFSKKSSGPQQDPRPDRTGTRLHFSSKQVRTPVGTVVGWTWTWGDGRWAMGCAARDALSPRRGCCRVYARGCWGRKEVKRGGGVRLCMYSVVRAVKQARGLQVRAGPANCANADAEGREVRGRR</sequence>
<dbReference type="EMBL" id="JARJLG010000074">
    <property type="protein sequence ID" value="KAJ7752452.1"/>
    <property type="molecule type" value="Genomic_DNA"/>
</dbReference>
<reference evidence="1" key="1">
    <citation type="submission" date="2023-03" db="EMBL/GenBank/DDBJ databases">
        <title>Massive genome expansion in bonnet fungi (Mycena s.s.) driven by repeated elements and novel gene families across ecological guilds.</title>
        <authorList>
            <consortium name="Lawrence Berkeley National Laboratory"/>
            <person name="Harder C.B."/>
            <person name="Miyauchi S."/>
            <person name="Viragh M."/>
            <person name="Kuo A."/>
            <person name="Thoen E."/>
            <person name="Andreopoulos B."/>
            <person name="Lu D."/>
            <person name="Skrede I."/>
            <person name="Drula E."/>
            <person name="Henrissat B."/>
            <person name="Morin E."/>
            <person name="Kohler A."/>
            <person name="Barry K."/>
            <person name="LaButti K."/>
            <person name="Morin E."/>
            <person name="Salamov A."/>
            <person name="Lipzen A."/>
            <person name="Mereny Z."/>
            <person name="Hegedus B."/>
            <person name="Baldrian P."/>
            <person name="Stursova M."/>
            <person name="Weitz H."/>
            <person name="Taylor A."/>
            <person name="Grigoriev I.V."/>
            <person name="Nagy L.G."/>
            <person name="Martin F."/>
            <person name="Kauserud H."/>
        </authorList>
    </citation>
    <scope>NUCLEOTIDE SEQUENCE</scope>
    <source>
        <strain evidence="1">CBHHK188m</strain>
    </source>
</reference>
<organism evidence="1 2">
    <name type="scientific">Mycena maculata</name>
    <dbReference type="NCBI Taxonomy" id="230809"/>
    <lineage>
        <taxon>Eukaryota</taxon>
        <taxon>Fungi</taxon>
        <taxon>Dikarya</taxon>
        <taxon>Basidiomycota</taxon>
        <taxon>Agaricomycotina</taxon>
        <taxon>Agaricomycetes</taxon>
        <taxon>Agaricomycetidae</taxon>
        <taxon>Agaricales</taxon>
        <taxon>Marasmiineae</taxon>
        <taxon>Mycenaceae</taxon>
        <taxon>Mycena</taxon>
    </lineage>
</organism>
<dbReference type="Proteomes" id="UP001215280">
    <property type="component" value="Unassembled WGS sequence"/>
</dbReference>
<comment type="caution">
    <text evidence="1">The sequence shown here is derived from an EMBL/GenBank/DDBJ whole genome shotgun (WGS) entry which is preliminary data.</text>
</comment>
<keyword evidence="2" id="KW-1185">Reference proteome</keyword>
<name>A0AAD7J1F4_9AGAR</name>
<gene>
    <name evidence="1" type="ORF">DFH07DRAFT_825333</name>
</gene>
<protein>
    <submittedName>
        <fullName evidence="1">Uncharacterized protein</fullName>
    </submittedName>
</protein>
<proteinExistence type="predicted"/>
<dbReference type="AlphaFoldDB" id="A0AAD7J1F4"/>